<sequence>MLLLSSCVLTKVVTVPMRVGGAIISVIPGVGESIDAAIDETADVIDAIPI</sequence>
<accession>A0A1W1DDY0</accession>
<name>A0A1W1DDY0_9ZZZZ</name>
<proteinExistence type="predicted"/>
<reference evidence="1" key="1">
    <citation type="submission" date="2016-10" db="EMBL/GenBank/DDBJ databases">
        <authorList>
            <person name="de Groot N.N."/>
        </authorList>
    </citation>
    <scope>NUCLEOTIDE SEQUENCE</scope>
</reference>
<dbReference type="Pfam" id="PF20487">
    <property type="entry name" value="DUF6726"/>
    <property type="match status" value="1"/>
</dbReference>
<gene>
    <name evidence="1" type="ORF">MNB_SUP05-11-719</name>
</gene>
<dbReference type="InterPro" id="IPR046613">
    <property type="entry name" value="DUF6726"/>
</dbReference>
<evidence type="ECO:0000313" key="1">
    <source>
        <dbReference type="EMBL" id="SFV79288.1"/>
    </source>
</evidence>
<protein>
    <submittedName>
        <fullName evidence="1">Uncharacterized protein</fullName>
    </submittedName>
</protein>
<dbReference type="AlphaFoldDB" id="A0A1W1DDY0"/>
<dbReference type="EMBL" id="FPHS01000161">
    <property type="protein sequence ID" value="SFV79288.1"/>
    <property type="molecule type" value="Genomic_DNA"/>
</dbReference>
<organism evidence="1">
    <name type="scientific">hydrothermal vent metagenome</name>
    <dbReference type="NCBI Taxonomy" id="652676"/>
    <lineage>
        <taxon>unclassified sequences</taxon>
        <taxon>metagenomes</taxon>
        <taxon>ecological metagenomes</taxon>
    </lineage>
</organism>